<proteinExistence type="predicted"/>
<name>A0ABW5RFK1_9BACL</name>
<evidence type="ECO:0000313" key="1">
    <source>
        <dbReference type="EMBL" id="MFD2673380.1"/>
    </source>
</evidence>
<reference evidence="2" key="1">
    <citation type="journal article" date="2019" name="Int. J. Syst. Evol. Microbiol.">
        <title>The Global Catalogue of Microorganisms (GCM) 10K type strain sequencing project: providing services to taxonomists for standard genome sequencing and annotation.</title>
        <authorList>
            <consortium name="The Broad Institute Genomics Platform"/>
            <consortium name="The Broad Institute Genome Sequencing Center for Infectious Disease"/>
            <person name="Wu L."/>
            <person name="Ma J."/>
        </authorList>
    </citation>
    <scope>NUCLEOTIDE SEQUENCE [LARGE SCALE GENOMIC DNA]</scope>
    <source>
        <strain evidence="2">KCTC 33676</strain>
    </source>
</reference>
<dbReference type="RefSeq" id="WP_379930947.1">
    <property type="nucleotide sequence ID" value="NZ_JBHUMM010000043.1"/>
</dbReference>
<comment type="caution">
    <text evidence="1">The sequence shown here is derived from an EMBL/GenBank/DDBJ whole genome shotgun (WGS) entry which is preliminary data.</text>
</comment>
<sequence>MYMVPVYPDHEPLDDGTKAYKTVSQKSLGMQARNSDEQPLSFDQFKEMVITAYNHAIQGEDIINQPSRLSRLAGFLMFAYSQASASEKTSDVPETISAFFIGEDILPLPID</sequence>
<gene>
    <name evidence="1" type="ORF">ACFSUC_17555</name>
</gene>
<accession>A0ABW5RFK1</accession>
<keyword evidence="2" id="KW-1185">Reference proteome</keyword>
<evidence type="ECO:0008006" key="3">
    <source>
        <dbReference type="Google" id="ProtNLM"/>
    </source>
</evidence>
<evidence type="ECO:0000313" key="2">
    <source>
        <dbReference type="Proteomes" id="UP001597497"/>
    </source>
</evidence>
<organism evidence="1 2">
    <name type="scientific">Marinicrinis sediminis</name>
    <dbReference type="NCBI Taxonomy" id="1652465"/>
    <lineage>
        <taxon>Bacteria</taxon>
        <taxon>Bacillati</taxon>
        <taxon>Bacillota</taxon>
        <taxon>Bacilli</taxon>
        <taxon>Bacillales</taxon>
        <taxon>Paenibacillaceae</taxon>
    </lineage>
</organism>
<dbReference type="EMBL" id="JBHUMM010000043">
    <property type="protein sequence ID" value="MFD2673380.1"/>
    <property type="molecule type" value="Genomic_DNA"/>
</dbReference>
<dbReference type="Proteomes" id="UP001597497">
    <property type="component" value="Unassembled WGS sequence"/>
</dbReference>
<protein>
    <recommendedName>
        <fullName evidence="3">Phage gp6-like head-tail connector protein</fullName>
    </recommendedName>
</protein>